<comment type="similarity">
    <text evidence="1 5">Belongs to the type-B carboxylesterase/lipase family.</text>
</comment>
<feature type="signal peptide" evidence="5">
    <location>
        <begin position="1"/>
        <end position="28"/>
    </location>
</feature>
<dbReference type="OrthoDB" id="6846267at2759"/>
<dbReference type="ESTHER" id="tetur-t1jsk3">
    <property type="family name" value="Cholinesterase-like"/>
</dbReference>
<dbReference type="InterPro" id="IPR002018">
    <property type="entry name" value="CarbesteraseB"/>
</dbReference>
<keyword evidence="4" id="KW-0325">Glycoprotein</keyword>
<dbReference type="GO" id="GO:0005886">
    <property type="term" value="C:plasma membrane"/>
    <property type="evidence" value="ECO:0007669"/>
    <property type="project" value="TreeGrafter"/>
</dbReference>
<keyword evidence="2" id="KW-0719">Serine esterase</keyword>
<dbReference type="eggNOG" id="KOG4389">
    <property type="taxonomic scope" value="Eukaryota"/>
</dbReference>
<feature type="domain" description="Carboxylesterase type B" evidence="6">
    <location>
        <begin position="29"/>
        <end position="509"/>
    </location>
</feature>
<name>T1JSK3_TETUR</name>
<dbReference type="HOGENOM" id="CLU_006586_13_0_1"/>
<keyword evidence="8" id="KW-1185">Reference proteome</keyword>
<dbReference type="PANTHER" id="PTHR43918:SF4">
    <property type="entry name" value="CARBOXYLIC ESTER HYDROLASE"/>
    <property type="match status" value="1"/>
</dbReference>
<keyword evidence="5" id="KW-0732">Signal</keyword>
<dbReference type="GO" id="GO:0005615">
    <property type="term" value="C:extracellular space"/>
    <property type="evidence" value="ECO:0007669"/>
    <property type="project" value="TreeGrafter"/>
</dbReference>
<dbReference type="EC" id="3.1.1.-" evidence="5"/>
<evidence type="ECO:0000256" key="5">
    <source>
        <dbReference type="RuleBase" id="RU361235"/>
    </source>
</evidence>
<dbReference type="Proteomes" id="UP000015104">
    <property type="component" value="Unassembled WGS sequence"/>
</dbReference>
<reference evidence="7" key="2">
    <citation type="submission" date="2015-06" db="UniProtKB">
        <authorList>
            <consortium name="EnsemblMetazoa"/>
        </authorList>
    </citation>
    <scope>IDENTIFICATION</scope>
</reference>
<gene>
    <name evidence="7" type="primary">107367921</name>
</gene>
<dbReference type="InterPro" id="IPR029058">
    <property type="entry name" value="AB_hydrolase_fold"/>
</dbReference>
<evidence type="ECO:0000313" key="7">
    <source>
        <dbReference type="EnsemblMetazoa" id="tetur01g10830.1"/>
    </source>
</evidence>
<evidence type="ECO:0000256" key="1">
    <source>
        <dbReference type="ARBA" id="ARBA00005964"/>
    </source>
</evidence>
<dbReference type="GO" id="GO:0003990">
    <property type="term" value="F:acetylcholinesterase activity"/>
    <property type="evidence" value="ECO:0007669"/>
    <property type="project" value="TreeGrafter"/>
</dbReference>
<dbReference type="OMA" id="NDAYEFI"/>
<sequence>MSARNVIMSSTLSNLILFIFTLVNICKTNPIVTTRFGQIKGTTGNYSDHKYEAFLGIPFAEPPLGHLRFQLPKPLNPTWSTPYEAVNFKDACIQRRESYFNFNISEDCLYLNLWRPESAGKHDGELLPVFYLIHGSGYIKKSGALPQNQGDVLAATQNVIAVNSNYRLGALGFAHGSRTSMPGNIGIYDTLIVLRWIRDNIRSFGGDPNRVTLAGQSAGSNMVTIIATLPNKFETQHLFSRLIMMSGVTINHMQADHVSTALSKTRLLATKVNCLSRFDQFESSGELSDETVDCLKKADAYDLLEAQFSEDVIALGNVEVAAFLPVYGTELITDHPMINHIKRIESIKDKPMLFGVEQDETTRYVSLSNISTMNDAYEFIKKRITKAIKGIKTDKIDYFYKFYFDDVDPTNSDEIKAKCVNFFNDMCFHCPSLILAEFFSQKSSNIHFYLNGYVGEVLAQDPGRPYGTLHADDIMFALGEPIRTYKNYTENDRKFGQLFSNLFGDFIKGVNFDDWPSIAVMMKDYESPQIIKKLDLPPMNVVFRNQEICMDWADLFNYSIPR</sequence>
<evidence type="ECO:0000256" key="3">
    <source>
        <dbReference type="ARBA" id="ARBA00022801"/>
    </source>
</evidence>
<dbReference type="EnsemblMetazoa" id="tetur01g10830.1">
    <property type="protein sequence ID" value="tetur01g10830.1"/>
    <property type="gene ID" value="tetur01g10830"/>
</dbReference>
<dbReference type="GO" id="GO:0019695">
    <property type="term" value="P:choline metabolic process"/>
    <property type="evidence" value="ECO:0007669"/>
    <property type="project" value="TreeGrafter"/>
</dbReference>
<dbReference type="KEGG" id="tut:107367921"/>
<accession>T1JSK3</accession>
<dbReference type="PANTHER" id="PTHR43918">
    <property type="entry name" value="ACETYLCHOLINESTERASE"/>
    <property type="match status" value="1"/>
</dbReference>
<evidence type="ECO:0000256" key="4">
    <source>
        <dbReference type="ARBA" id="ARBA00023180"/>
    </source>
</evidence>
<dbReference type="InterPro" id="IPR019826">
    <property type="entry name" value="Carboxylesterase_B_AS"/>
</dbReference>
<dbReference type="GO" id="GO:0006581">
    <property type="term" value="P:acetylcholine catabolic process"/>
    <property type="evidence" value="ECO:0007669"/>
    <property type="project" value="TreeGrafter"/>
</dbReference>
<evidence type="ECO:0000313" key="8">
    <source>
        <dbReference type="Proteomes" id="UP000015104"/>
    </source>
</evidence>
<dbReference type="Pfam" id="PF00135">
    <property type="entry name" value="COesterase"/>
    <property type="match status" value="1"/>
</dbReference>
<dbReference type="InterPro" id="IPR050654">
    <property type="entry name" value="AChE-related_enzymes"/>
</dbReference>
<dbReference type="SUPFAM" id="SSF53474">
    <property type="entry name" value="alpha/beta-Hydrolases"/>
    <property type="match status" value="1"/>
</dbReference>
<dbReference type="AlphaFoldDB" id="T1JSK3"/>
<dbReference type="Gene3D" id="3.40.50.1820">
    <property type="entry name" value="alpha/beta hydrolase"/>
    <property type="match status" value="1"/>
</dbReference>
<reference evidence="8" key="1">
    <citation type="submission" date="2011-08" db="EMBL/GenBank/DDBJ databases">
        <authorList>
            <person name="Rombauts S."/>
        </authorList>
    </citation>
    <scope>NUCLEOTIDE SEQUENCE</scope>
    <source>
        <strain evidence="8">London</strain>
    </source>
</reference>
<feature type="chain" id="PRO_5005147069" description="Carboxylic ester hydrolase" evidence="5">
    <location>
        <begin position="29"/>
        <end position="562"/>
    </location>
</feature>
<evidence type="ECO:0000259" key="6">
    <source>
        <dbReference type="Pfam" id="PF00135"/>
    </source>
</evidence>
<dbReference type="PROSITE" id="PS00122">
    <property type="entry name" value="CARBOXYLESTERASE_B_1"/>
    <property type="match status" value="1"/>
</dbReference>
<dbReference type="EMBL" id="CAEY01000461">
    <property type="status" value="NOT_ANNOTATED_CDS"/>
    <property type="molecule type" value="Genomic_DNA"/>
</dbReference>
<organism evidence="7 8">
    <name type="scientific">Tetranychus urticae</name>
    <name type="common">Two-spotted spider mite</name>
    <dbReference type="NCBI Taxonomy" id="32264"/>
    <lineage>
        <taxon>Eukaryota</taxon>
        <taxon>Metazoa</taxon>
        <taxon>Ecdysozoa</taxon>
        <taxon>Arthropoda</taxon>
        <taxon>Chelicerata</taxon>
        <taxon>Arachnida</taxon>
        <taxon>Acari</taxon>
        <taxon>Acariformes</taxon>
        <taxon>Trombidiformes</taxon>
        <taxon>Prostigmata</taxon>
        <taxon>Eleutherengona</taxon>
        <taxon>Raphignathae</taxon>
        <taxon>Tetranychoidea</taxon>
        <taxon>Tetranychidae</taxon>
        <taxon>Tetranychus</taxon>
    </lineage>
</organism>
<protein>
    <recommendedName>
        <fullName evidence="5">Carboxylic ester hydrolase</fullName>
        <ecNumber evidence="5">3.1.1.-</ecNumber>
    </recommendedName>
</protein>
<proteinExistence type="inferred from homology"/>
<evidence type="ECO:0000256" key="2">
    <source>
        <dbReference type="ARBA" id="ARBA00022487"/>
    </source>
</evidence>
<dbReference type="PROSITE" id="PS00941">
    <property type="entry name" value="CARBOXYLESTERASE_B_2"/>
    <property type="match status" value="1"/>
</dbReference>
<dbReference type="InterPro" id="IPR019819">
    <property type="entry name" value="Carboxylesterase_B_CS"/>
</dbReference>
<keyword evidence="3 5" id="KW-0378">Hydrolase</keyword>